<organism evidence="3 4">
    <name type="scientific">Westerdykella ornata</name>
    <dbReference type="NCBI Taxonomy" id="318751"/>
    <lineage>
        <taxon>Eukaryota</taxon>
        <taxon>Fungi</taxon>
        <taxon>Dikarya</taxon>
        <taxon>Ascomycota</taxon>
        <taxon>Pezizomycotina</taxon>
        <taxon>Dothideomycetes</taxon>
        <taxon>Pleosporomycetidae</taxon>
        <taxon>Pleosporales</taxon>
        <taxon>Sporormiaceae</taxon>
        <taxon>Westerdykella</taxon>
    </lineage>
</organism>
<evidence type="ECO:0000256" key="2">
    <source>
        <dbReference type="SAM" id="Phobius"/>
    </source>
</evidence>
<proteinExistence type="predicted"/>
<protein>
    <submittedName>
        <fullName evidence="3">Uncharacterized protein</fullName>
    </submittedName>
</protein>
<accession>A0A6A6JCJ7</accession>
<reference evidence="3" key="1">
    <citation type="journal article" date="2020" name="Stud. Mycol.">
        <title>101 Dothideomycetes genomes: a test case for predicting lifestyles and emergence of pathogens.</title>
        <authorList>
            <person name="Haridas S."/>
            <person name="Albert R."/>
            <person name="Binder M."/>
            <person name="Bloem J."/>
            <person name="Labutti K."/>
            <person name="Salamov A."/>
            <person name="Andreopoulos B."/>
            <person name="Baker S."/>
            <person name="Barry K."/>
            <person name="Bills G."/>
            <person name="Bluhm B."/>
            <person name="Cannon C."/>
            <person name="Castanera R."/>
            <person name="Culley D."/>
            <person name="Daum C."/>
            <person name="Ezra D."/>
            <person name="Gonzalez J."/>
            <person name="Henrissat B."/>
            <person name="Kuo A."/>
            <person name="Liang C."/>
            <person name="Lipzen A."/>
            <person name="Lutzoni F."/>
            <person name="Magnuson J."/>
            <person name="Mondo S."/>
            <person name="Nolan M."/>
            <person name="Ohm R."/>
            <person name="Pangilinan J."/>
            <person name="Park H.-J."/>
            <person name="Ramirez L."/>
            <person name="Alfaro M."/>
            <person name="Sun H."/>
            <person name="Tritt A."/>
            <person name="Yoshinaga Y."/>
            <person name="Zwiers L.-H."/>
            <person name="Turgeon B."/>
            <person name="Goodwin S."/>
            <person name="Spatafora J."/>
            <person name="Crous P."/>
            <person name="Grigoriev I."/>
        </authorList>
    </citation>
    <scope>NUCLEOTIDE SEQUENCE</scope>
    <source>
        <strain evidence="3">CBS 379.55</strain>
    </source>
</reference>
<feature type="transmembrane region" description="Helical" evidence="2">
    <location>
        <begin position="219"/>
        <end position="240"/>
    </location>
</feature>
<keyword evidence="2" id="KW-0472">Membrane</keyword>
<keyword evidence="2" id="KW-0812">Transmembrane</keyword>
<name>A0A6A6JCJ7_WESOR</name>
<gene>
    <name evidence="3" type="ORF">EI97DRAFT_460914</name>
</gene>
<keyword evidence="2" id="KW-1133">Transmembrane helix</keyword>
<dbReference type="EMBL" id="ML986508">
    <property type="protein sequence ID" value="KAF2273728.1"/>
    <property type="molecule type" value="Genomic_DNA"/>
</dbReference>
<keyword evidence="1" id="KW-0175">Coiled coil</keyword>
<dbReference type="AlphaFoldDB" id="A0A6A6JCJ7"/>
<sequence>MTTSPTPMRQKRQILRLIHHVLRLFETLCKEVTKFNNYVNAQSAQGKPLYKWAKYTRFERMSAAVEALSRSAETLNRIVALSKEVCNTLPTIGPGLLANGIIPPFYSEWYLQALTAKALQDVQGSELDEATKQEAEALILKEHSTINNHLSAAKASLQAVTELLFKILSGSPAPKYHLLKLPQGIGQDENEATGCRLERSGTADSTSARCVTVIEGPRGFGNMLGLLIVGIGLCFVAYRIRHKLPKTGREDCAPLESLQRDIQNSIHMISDLSAQVGDVTAYTANLESKIDAAAKHSSSLEQLCEDLGLRIDSIWDSLGPPNEDGTYRSVNENQLISHHARKDLRSHIDEVSEEVVKVRREMHRMNIRLTKDMDDLKKNK</sequence>
<keyword evidence="4" id="KW-1185">Reference proteome</keyword>
<dbReference type="Proteomes" id="UP000800097">
    <property type="component" value="Unassembled WGS sequence"/>
</dbReference>
<evidence type="ECO:0000313" key="4">
    <source>
        <dbReference type="Proteomes" id="UP000800097"/>
    </source>
</evidence>
<dbReference type="OrthoDB" id="3799619at2759"/>
<evidence type="ECO:0000313" key="3">
    <source>
        <dbReference type="EMBL" id="KAF2273728.1"/>
    </source>
</evidence>
<feature type="coiled-coil region" evidence="1">
    <location>
        <begin position="341"/>
        <end position="368"/>
    </location>
</feature>
<dbReference type="GeneID" id="54554325"/>
<dbReference type="RefSeq" id="XP_033651267.1">
    <property type="nucleotide sequence ID" value="XM_033801150.1"/>
</dbReference>
<evidence type="ECO:0000256" key="1">
    <source>
        <dbReference type="SAM" id="Coils"/>
    </source>
</evidence>